<feature type="compositionally biased region" description="Low complexity" evidence="1">
    <location>
        <begin position="1"/>
        <end position="18"/>
    </location>
</feature>
<feature type="compositionally biased region" description="Basic and acidic residues" evidence="1">
    <location>
        <begin position="595"/>
        <end position="606"/>
    </location>
</feature>
<dbReference type="InterPro" id="IPR002110">
    <property type="entry name" value="Ankyrin_rpt"/>
</dbReference>
<organism evidence="2 3">
    <name type="scientific">Geranomyces variabilis</name>
    <dbReference type="NCBI Taxonomy" id="109894"/>
    <lineage>
        <taxon>Eukaryota</taxon>
        <taxon>Fungi</taxon>
        <taxon>Fungi incertae sedis</taxon>
        <taxon>Chytridiomycota</taxon>
        <taxon>Chytridiomycota incertae sedis</taxon>
        <taxon>Chytridiomycetes</taxon>
        <taxon>Spizellomycetales</taxon>
        <taxon>Powellomycetaceae</taxon>
        <taxon>Geranomyces</taxon>
    </lineage>
</organism>
<sequence length="955" mass="105970">MPRLSSSSRRSVVGNNRNSNKDLRQPTDFEAAVAAARPPIPPNLTSTSYTGPALIDRLSEVPVRNVLRYLDEYRDYLALTALSRNFNSIGRTPGAALEYAVNKVYRVGRGCRRRSDYDVWISFLWDEFELLFKSLAIRKSVGSRQLEGTQTPAAVPPGGHPFQGVYGTLDAMRYRLYGTQGTAPVANFPDWPQILDYQLPDKVEFGSPEFRLQVMQLAARVHGERCCAALYTDPNGRGVRGQLQKAPRWAPDYPLLAYVLNGGDIVPQEDVKISSFERKCDRTVLSIAILRAFPRVVKILLEHRKVDVTARQNQALACACSMGHMEIAKALVARGADLNDVGGGGHGYALPISFAAAMRDTALLDEFLALGAIPNIPGREGEPLFLAVGATVLRDLDGFHSLMRGGDGSGDGFEIPIAAALMKRRFVLGPLRDATLLLAAYAEGAHVMVELFRHRPMQKDQDAIDTALCIASLTLNQEAVHFLATLGADMNCRKAIHGGQSRSPLNWAMLASSLPDRRDLPRLLETIDLLVLFGADANDSAILDEFLVTPVTTLFEPLPAYPTTAEPGVDVEGDDETDGDDDDDDDDIPLVKRPLTPEEKAYDEKEFKDDDAPWGTLFRALLVRGMDPYAWPEKRYFDHLKEWSPSTVKLFRDKRWKKRHVEKQVISKTAKAGGETRSNLPADQQVLLKHLIWLMMPPVRQHLAHAEKHGFLFCKPSGEVFIYASKWTSYLSRIVEDHTGFAVRPTGLHHAFTSFTMQTSTNEDHLRLHESVGRAMYHGPRIQQSVYEDTSSLERKRRGVDFATIAFKAVMGFNSRSESSSIVALCPPVGAIARIRDGAGAAIWAKVLRVNSGTEVLVMILRRTSPSSNTFTPDASRVLRKHISTEIDWPIEYETRGSDYVVRADAATIYGVDQGLGYNMYVEFTAYSRSNIAPLNREVFYLGSALSPLPDSAFC</sequence>
<dbReference type="SUPFAM" id="SSF48403">
    <property type="entry name" value="Ankyrin repeat"/>
    <property type="match status" value="1"/>
</dbReference>
<protein>
    <recommendedName>
        <fullName evidence="4">Ankyrin repeat protein</fullName>
    </recommendedName>
</protein>
<feature type="region of interest" description="Disordered" evidence="1">
    <location>
        <begin position="558"/>
        <end position="606"/>
    </location>
</feature>
<dbReference type="Proteomes" id="UP001212152">
    <property type="component" value="Unassembled WGS sequence"/>
</dbReference>
<proteinExistence type="predicted"/>
<evidence type="ECO:0000313" key="3">
    <source>
        <dbReference type="Proteomes" id="UP001212152"/>
    </source>
</evidence>
<dbReference type="InterPro" id="IPR052391">
    <property type="entry name" value="E3_Ligase-Neurotoxin"/>
</dbReference>
<keyword evidence="3" id="KW-1185">Reference proteome</keyword>
<dbReference type="AlphaFoldDB" id="A0AAD5TP17"/>
<feature type="region of interest" description="Disordered" evidence="1">
    <location>
        <begin position="1"/>
        <end position="26"/>
    </location>
</feature>
<dbReference type="Pfam" id="PF12796">
    <property type="entry name" value="Ank_2"/>
    <property type="match status" value="1"/>
</dbReference>
<dbReference type="EMBL" id="JADGJQ010000017">
    <property type="protein sequence ID" value="KAJ3180318.1"/>
    <property type="molecule type" value="Genomic_DNA"/>
</dbReference>
<gene>
    <name evidence="2" type="ORF">HDU87_002197</name>
</gene>
<accession>A0AAD5TP17</accession>
<evidence type="ECO:0008006" key="4">
    <source>
        <dbReference type="Google" id="ProtNLM"/>
    </source>
</evidence>
<dbReference type="Gene3D" id="1.25.40.20">
    <property type="entry name" value="Ankyrin repeat-containing domain"/>
    <property type="match status" value="1"/>
</dbReference>
<comment type="caution">
    <text evidence="2">The sequence shown here is derived from an EMBL/GenBank/DDBJ whole genome shotgun (WGS) entry which is preliminary data.</text>
</comment>
<feature type="compositionally biased region" description="Acidic residues" evidence="1">
    <location>
        <begin position="569"/>
        <end position="588"/>
    </location>
</feature>
<dbReference type="InterPro" id="IPR036770">
    <property type="entry name" value="Ankyrin_rpt-contain_sf"/>
</dbReference>
<dbReference type="PANTHER" id="PTHR24133">
    <property type="entry name" value="ANKYRIN DOMAIN-CONTAINING"/>
    <property type="match status" value="1"/>
</dbReference>
<reference evidence="2" key="1">
    <citation type="submission" date="2020-05" db="EMBL/GenBank/DDBJ databases">
        <title>Phylogenomic resolution of chytrid fungi.</title>
        <authorList>
            <person name="Stajich J.E."/>
            <person name="Amses K."/>
            <person name="Simmons R."/>
            <person name="Seto K."/>
            <person name="Myers J."/>
            <person name="Bonds A."/>
            <person name="Quandt C.A."/>
            <person name="Barry K."/>
            <person name="Liu P."/>
            <person name="Grigoriev I."/>
            <person name="Longcore J.E."/>
            <person name="James T.Y."/>
        </authorList>
    </citation>
    <scope>NUCLEOTIDE SEQUENCE</scope>
    <source>
        <strain evidence="2">JEL0379</strain>
    </source>
</reference>
<evidence type="ECO:0000313" key="2">
    <source>
        <dbReference type="EMBL" id="KAJ3180318.1"/>
    </source>
</evidence>
<dbReference type="SMART" id="SM00248">
    <property type="entry name" value="ANK"/>
    <property type="match status" value="5"/>
</dbReference>
<name>A0AAD5TP17_9FUNG</name>
<dbReference type="PANTHER" id="PTHR24133:SF40">
    <property type="entry name" value="ANKYRIN REPEAT DOMAIN 44"/>
    <property type="match status" value="1"/>
</dbReference>
<evidence type="ECO:0000256" key="1">
    <source>
        <dbReference type="SAM" id="MobiDB-lite"/>
    </source>
</evidence>